<evidence type="ECO:0000256" key="4">
    <source>
        <dbReference type="ARBA" id="ARBA00023004"/>
    </source>
</evidence>
<keyword evidence="8" id="KW-1185">Reference proteome</keyword>
<evidence type="ECO:0000259" key="6">
    <source>
        <dbReference type="PROSITE" id="PS01033"/>
    </source>
</evidence>
<dbReference type="Proteomes" id="UP000783686">
    <property type="component" value="Unassembled WGS sequence"/>
</dbReference>
<dbReference type="InterPro" id="IPR013314">
    <property type="entry name" value="Globin_lamprey/hagfish"/>
</dbReference>
<feature type="domain" description="Globin" evidence="6">
    <location>
        <begin position="33"/>
        <end position="179"/>
    </location>
</feature>
<dbReference type="Proteomes" id="UP000614601">
    <property type="component" value="Unassembled WGS sequence"/>
</dbReference>
<reference evidence="7" key="1">
    <citation type="submission" date="2020-09" db="EMBL/GenBank/DDBJ databases">
        <authorList>
            <person name="Kikuchi T."/>
        </authorList>
    </citation>
    <scope>NUCLEOTIDE SEQUENCE</scope>
    <source>
        <strain evidence="7">SH1</strain>
    </source>
</reference>
<keyword evidence="4" id="KW-0408">Iron</keyword>
<dbReference type="OrthoDB" id="436496at2759"/>
<dbReference type="PROSITE" id="PS01033">
    <property type="entry name" value="GLOBIN"/>
    <property type="match status" value="1"/>
</dbReference>
<dbReference type="SUPFAM" id="SSF46458">
    <property type="entry name" value="Globin-like"/>
    <property type="match status" value="1"/>
</dbReference>
<dbReference type="Gene3D" id="1.10.490.10">
    <property type="entry name" value="Globins"/>
    <property type="match status" value="1"/>
</dbReference>
<dbReference type="InterPro" id="IPR044399">
    <property type="entry name" value="Mb-like_M"/>
</dbReference>
<dbReference type="GO" id="GO:0005344">
    <property type="term" value="F:oxygen carrier activity"/>
    <property type="evidence" value="ECO:0007669"/>
    <property type="project" value="UniProtKB-KW"/>
</dbReference>
<keyword evidence="2 5" id="KW-0349">Heme</keyword>
<dbReference type="PANTHER" id="PTHR46783:SF1">
    <property type="entry name" value="CYTOGLOBIN-1-RELATED"/>
    <property type="match status" value="1"/>
</dbReference>
<dbReference type="GO" id="GO:0005506">
    <property type="term" value="F:iron ion binding"/>
    <property type="evidence" value="ECO:0007669"/>
    <property type="project" value="InterPro"/>
</dbReference>
<dbReference type="EMBL" id="CAJFDH010000004">
    <property type="protein sequence ID" value="CAD5218667.1"/>
    <property type="molecule type" value="Genomic_DNA"/>
</dbReference>
<dbReference type="GO" id="GO:0019825">
    <property type="term" value="F:oxygen binding"/>
    <property type="evidence" value="ECO:0007669"/>
    <property type="project" value="InterPro"/>
</dbReference>
<protein>
    <recommendedName>
        <fullName evidence="6">Globin domain-containing protein</fullName>
    </recommendedName>
</protein>
<evidence type="ECO:0000313" key="8">
    <source>
        <dbReference type="Proteomes" id="UP000614601"/>
    </source>
</evidence>
<dbReference type="GO" id="GO:0016491">
    <property type="term" value="F:oxidoreductase activity"/>
    <property type="evidence" value="ECO:0007669"/>
    <property type="project" value="TreeGrafter"/>
</dbReference>
<comment type="subunit">
    <text evidence="1">Monomer.</text>
</comment>
<comment type="caution">
    <text evidence="7">The sequence shown here is derived from an EMBL/GenBank/DDBJ whole genome shotgun (WGS) entry which is preliminary data.</text>
</comment>
<dbReference type="PANTHER" id="PTHR46783">
    <property type="entry name" value="CYTOGLOBIN"/>
    <property type="match status" value="1"/>
</dbReference>
<comment type="similarity">
    <text evidence="5">Belongs to the globin family.</text>
</comment>
<dbReference type="InterPro" id="IPR012292">
    <property type="entry name" value="Globin/Proto"/>
</dbReference>
<name>A0A811KTU3_9BILA</name>
<gene>
    <name evidence="7" type="ORF">BOKJ2_LOCUS7877</name>
</gene>
<dbReference type="EMBL" id="CAJFCW020000004">
    <property type="protein sequence ID" value="CAG9111274.1"/>
    <property type="molecule type" value="Genomic_DNA"/>
</dbReference>
<dbReference type="AlphaFoldDB" id="A0A811KTU3"/>
<evidence type="ECO:0000313" key="7">
    <source>
        <dbReference type="EMBL" id="CAD5218667.1"/>
    </source>
</evidence>
<sequence>MLNQKVTTETKSEKSVEMSKLEKRALTVAEASRLTPRKCEILTETFTLLKRHLVHNIQTLFIRIFSEYPTYKDIWPQFRAIPDSSLMYSNELKKHVHVFCKGLTAIMNSLHTEKELYVILRKLAKAHARKNVYKNHIMNMLPELLAVLKSNGVDVNEDVKEAWTTLFDVIGNLVDPLKTDNVSNA</sequence>
<proteinExistence type="inferred from homology"/>
<organism evidence="7 8">
    <name type="scientific">Bursaphelenchus okinawaensis</name>
    <dbReference type="NCBI Taxonomy" id="465554"/>
    <lineage>
        <taxon>Eukaryota</taxon>
        <taxon>Metazoa</taxon>
        <taxon>Ecdysozoa</taxon>
        <taxon>Nematoda</taxon>
        <taxon>Chromadorea</taxon>
        <taxon>Rhabditida</taxon>
        <taxon>Tylenchina</taxon>
        <taxon>Tylenchomorpha</taxon>
        <taxon>Aphelenchoidea</taxon>
        <taxon>Aphelenchoididae</taxon>
        <taxon>Bursaphelenchus</taxon>
    </lineage>
</organism>
<dbReference type="GO" id="GO:0020037">
    <property type="term" value="F:heme binding"/>
    <property type="evidence" value="ECO:0007669"/>
    <property type="project" value="InterPro"/>
</dbReference>
<evidence type="ECO:0000256" key="5">
    <source>
        <dbReference type="RuleBase" id="RU000356"/>
    </source>
</evidence>
<dbReference type="InterPro" id="IPR009050">
    <property type="entry name" value="Globin-like_sf"/>
</dbReference>
<dbReference type="CDD" id="cd01040">
    <property type="entry name" value="Mb-like"/>
    <property type="match status" value="1"/>
</dbReference>
<evidence type="ECO:0000256" key="1">
    <source>
        <dbReference type="ARBA" id="ARBA00011245"/>
    </source>
</evidence>
<dbReference type="Pfam" id="PF00042">
    <property type="entry name" value="Globin"/>
    <property type="match status" value="1"/>
</dbReference>
<keyword evidence="3" id="KW-0479">Metal-binding</keyword>
<keyword evidence="5" id="KW-0813">Transport</keyword>
<keyword evidence="5" id="KW-0561">Oxygen transport</keyword>
<evidence type="ECO:0000256" key="2">
    <source>
        <dbReference type="ARBA" id="ARBA00022617"/>
    </source>
</evidence>
<evidence type="ECO:0000256" key="3">
    <source>
        <dbReference type="ARBA" id="ARBA00022723"/>
    </source>
</evidence>
<accession>A0A811KTU3</accession>
<dbReference type="InterPro" id="IPR000971">
    <property type="entry name" value="Globin"/>
</dbReference>